<proteinExistence type="predicted"/>
<sequence>MDGTPRWALPFLFAGQAQKEMFHNEALVRIDALVHGVAQSADLASPPVAPEIGQCWIVADGATGAWDGNDGAVALWTDGGWRFIAAKAGLRLLVVDRDHALHHDGSAWRGGAERSDGLYIDDVKVVGVRQPGISAPTGGVTIDSEARNSIALILAALRAHGLILS</sequence>
<dbReference type="RefSeq" id="WP_310222212.1">
    <property type="nucleotide sequence ID" value="NZ_JAVDWV010000003.1"/>
</dbReference>
<keyword evidence="2" id="KW-1185">Reference proteome</keyword>
<dbReference type="InterPro" id="IPR021251">
    <property type="entry name" value="DUF2793"/>
</dbReference>
<dbReference type="Pfam" id="PF10983">
    <property type="entry name" value="DUF2793"/>
    <property type="match status" value="1"/>
</dbReference>
<accession>A0ABU1WXS8</accession>
<protein>
    <recommendedName>
        <fullName evidence="3">DUF2793 domain-containing protein</fullName>
    </recommendedName>
</protein>
<evidence type="ECO:0008006" key="3">
    <source>
        <dbReference type="Google" id="ProtNLM"/>
    </source>
</evidence>
<organism evidence="1 2">
    <name type="scientific">Sphingobium xenophagum</name>
    <dbReference type="NCBI Taxonomy" id="121428"/>
    <lineage>
        <taxon>Bacteria</taxon>
        <taxon>Pseudomonadati</taxon>
        <taxon>Pseudomonadota</taxon>
        <taxon>Alphaproteobacteria</taxon>
        <taxon>Sphingomonadales</taxon>
        <taxon>Sphingomonadaceae</taxon>
        <taxon>Sphingobium</taxon>
    </lineage>
</organism>
<name>A0ABU1WXS8_SPHXE</name>
<dbReference type="EMBL" id="JAVDWV010000003">
    <property type="protein sequence ID" value="MDR7154115.1"/>
    <property type="molecule type" value="Genomic_DNA"/>
</dbReference>
<comment type="caution">
    <text evidence="1">The sequence shown here is derived from an EMBL/GenBank/DDBJ whole genome shotgun (WGS) entry which is preliminary data.</text>
</comment>
<reference evidence="1 2" key="1">
    <citation type="submission" date="2023-07" db="EMBL/GenBank/DDBJ databases">
        <title>Sorghum-associated microbial communities from plants grown in Nebraska, USA.</title>
        <authorList>
            <person name="Schachtman D."/>
        </authorList>
    </citation>
    <scope>NUCLEOTIDE SEQUENCE [LARGE SCALE GENOMIC DNA]</scope>
    <source>
        <strain evidence="1 2">4256</strain>
    </source>
</reference>
<evidence type="ECO:0000313" key="2">
    <source>
        <dbReference type="Proteomes" id="UP001267638"/>
    </source>
</evidence>
<gene>
    <name evidence="1" type="ORF">J2W40_000918</name>
</gene>
<dbReference type="Proteomes" id="UP001267638">
    <property type="component" value="Unassembled WGS sequence"/>
</dbReference>
<evidence type="ECO:0000313" key="1">
    <source>
        <dbReference type="EMBL" id="MDR7154115.1"/>
    </source>
</evidence>